<keyword evidence="3 6" id="KW-0812">Transmembrane</keyword>
<geneLocation type="plasmid" evidence="7 8">
    <name>pJCM12687</name>
</geneLocation>
<name>A0ABN6BGR0_9MYCO</name>
<dbReference type="PANTHER" id="PTHR42688:SF1">
    <property type="entry name" value="BLR5212 PROTEIN"/>
    <property type="match status" value="1"/>
</dbReference>
<sequence length="67" mass="6958">MVSPTRRASAYGLFTGIYGIAWFAGSTAIGALFSVSLGIVVVFALVAQLAAIPLILVIRQRSSAAMD</sequence>
<evidence type="ECO:0000256" key="1">
    <source>
        <dbReference type="ARBA" id="ARBA00004651"/>
    </source>
</evidence>
<evidence type="ECO:0000313" key="7">
    <source>
        <dbReference type="EMBL" id="BBZ15349.1"/>
    </source>
</evidence>
<keyword evidence="8" id="KW-1185">Reference proteome</keyword>
<dbReference type="InterPro" id="IPR036259">
    <property type="entry name" value="MFS_trans_sf"/>
</dbReference>
<keyword evidence="4 6" id="KW-1133">Transmembrane helix</keyword>
<evidence type="ECO:0000313" key="8">
    <source>
        <dbReference type="Proteomes" id="UP000467379"/>
    </source>
</evidence>
<feature type="transmembrane region" description="Helical" evidence="6">
    <location>
        <begin position="12"/>
        <end position="33"/>
    </location>
</feature>
<protein>
    <recommendedName>
        <fullName evidence="9">MFS transporter</fullName>
    </recommendedName>
</protein>
<comment type="subcellular location">
    <subcellularLocation>
        <location evidence="1">Cell membrane</location>
        <topology evidence="1">Multi-pass membrane protein</topology>
    </subcellularLocation>
</comment>
<dbReference type="Proteomes" id="UP000467379">
    <property type="component" value="Plasmid pJCM12687"/>
</dbReference>
<evidence type="ECO:0000256" key="3">
    <source>
        <dbReference type="ARBA" id="ARBA00022692"/>
    </source>
</evidence>
<evidence type="ECO:0000256" key="2">
    <source>
        <dbReference type="ARBA" id="ARBA00022475"/>
    </source>
</evidence>
<feature type="transmembrane region" description="Helical" evidence="6">
    <location>
        <begin position="39"/>
        <end position="58"/>
    </location>
</feature>
<gene>
    <name evidence="7" type="ORF">MBRA_55440</name>
</gene>
<evidence type="ECO:0008006" key="9">
    <source>
        <dbReference type="Google" id="ProtNLM"/>
    </source>
</evidence>
<dbReference type="InterPro" id="IPR052425">
    <property type="entry name" value="Uncharacterized_MFS-type"/>
</dbReference>
<accession>A0ABN6BGR0</accession>
<keyword evidence="5 6" id="KW-0472">Membrane</keyword>
<keyword evidence="7" id="KW-0614">Plasmid</keyword>
<evidence type="ECO:0000256" key="6">
    <source>
        <dbReference type="SAM" id="Phobius"/>
    </source>
</evidence>
<dbReference type="SUPFAM" id="SSF103473">
    <property type="entry name" value="MFS general substrate transporter"/>
    <property type="match status" value="1"/>
</dbReference>
<reference evidence="7 8" key="1">
    <citation type="journal article" date="2019" name="Emerg. Microbes Infect.">
        <title>Comprehensive subspecies identification of 175 nontuberculous mycobacteria species based on 7547 genomic profiles.</title>
        <authorList>
            <person name="Matsumoto Y."/>
            <person name="Kinjo T."/>
            <person name="Motooka D."/>
            <person name="Nabeya D."/>
            <person name="Jung N."/>
            <person name="Uechi K."/>
            <person name="Horii T."/>
            <person name="Iida T."/>
            <person name="Fujita J."/>
            <person name="Nakamura S."/>
        </authorList>
    </citation>
    <scope>NUCLEOTIDE SEQUENCE [LARGE SCALE GENOMIC DNA]</scope>
    <source>
        <strain evidence="7 8">JCM 12687</strain>
        <plasmid evidence="7">pJCM12687</plasmid>
    </source>
</reference>
<proteinExistence type="predicted"/>
<evidence type="ECO:0000256" key="5">
    <source>
        <dbReference type="ARBA" id="ARBA00023136"/>
    </source>
</evidence>
<keyword evidence="2" id="KW-1003">Cell membrane</keyword>
<dbReference type="PANTHER" id="PTHR42688">
    <property type="entry name" value="CONSERVED PROTEIN"/>
    <property type="match status" value="1"/>
</dbReference>
<evidence type="ECO:0000256" key="4">
    <source>
        <dbReference type="ARBA" id="ARBA00022989"/>
    </source>
</evidence>
<organism evidence="7 8">
    <name type="scientific">Mycobacterium branderi</name>
    <dbReference type="NCBI Taxonomy" id="43348"/>
    <lineage>
        <taxon>Bacteria</taxon>
        <taxon>Bacillati</taxon>
        <taxon>Actinomycetota</taxon>
        <taxon>Actinomycetes</taxon>
        <taxon>Mycobacteriales</taxon>
        <taxon>Mycobacteriaceae</taxon>
        <taxon>Mycobacterium</taxon>
    </lineage>
</organism>
<dbReference type="EMBL" id="AP022607">
    <property type="protein sequence ID" value="BBZ15349.1"/>
    <property type="molecule type" value="Genomic_DNA"/>
</dbReference>